<dbReference type="GO" id="GO:0005634">
    <property type="term" value="C:nucleus"/>
    <property type="evidence" value="ECO:0007669"/>
    <property type="project" value="UniProtKB-SubCell"/>
</dbReference>
<dbReference type="InterPro" id="IPR027806">
    <property type="entry name" value="HARBI1_dom"/>
</dbReference>
<keyword evidence="11" id="KW-0539">Nucleus</keyword>
<evidence type="ECO:0000256" key="1">
    <source>
        <dbReference type="ARBA" id="ARBA00001968"/>
    </source>
</evidence>
<dbReference type="PANTHER" id="PTHR15505:SF3">
    <property type="entry name" value="CILIOGENESIS-ASSOCIATED TTC17-INTERACTING PROTEIN"/>
    <property type="match status" value="1"/>
</dbReference>
<accession>A0A913Z2L6</accession>
<evidence type="ECO:0000256" key="7">
    <source>
        <dbReference type="ARBA" id="ARBA00022723"/>
    </source>
</evidence>
<dbReference type="CTD" id="375307"/>
<dbReference type="GO" id="GO:0005886">
    <property type="term" value="C:plasma membrane"/>
    <property type="evidence" value="ECO:0007669"/>
    <property type="project" value="UniProtKB-SubCell"/>
</dbReference>
<feature type="domain" description="Ciliogenesis-associated TTC17-interacting protein N-terminal" evidence="16">
    <location>
        <begin position="76"/>
        <end position="250"/>
    </location>
</feature>
<dbReference type="Proteomes" id="UP000887568">
    <property type="component" value="Unplaced"/>
</dbReference>
<dbReference type="GO" id="GO:0044782">
    <property type="term" value="P:cilium organization"/>
    <property type="evidence" value="ECO:0007669"/>
    <property type="project" value="TreeGrafter"/>
</dbReference>
<evidence type="ECO:0000256" key="9">
    <source>
        <dbReference type="ARBA" id="ARBA00023136"/>
    </source>
</evidence>
<dbReference type="PANTHER" id="PTHR15505">
    <property type="entry name" value="RIIA DOMAIN-CONTAINING PROTEIN 1"/>
    <property type="match status" value="1"/>
</dbReference>
<comment type="similarity">
    <text evidence="13">Belongs to the CATIP family.</text>
</comment>
<keyword evidence="5" id="KW-1003">Cell membrane</keyword>
<dbReference type="GO" id="GO:0046872">
    <property type="term" value="F:metal ion binding"/>
    <property type="evidence" value="ECO:0007669"/>
    <property type="project" value="UniProtKB-KW"/>
</dbReference>
<evidence type="ECO:0000259" key="16">
    <source>
        <dbReference type="Pfam" id="PF21772"/>
    </source>
</evidence>
<evidence type="ECO:0000256" key="13">
    <source>
        <dbReference type="ARBA" id="ARBA00037938"/>
    </source>
</evidence>
<sequence length="416" mass="45922">MLVLRSKLEFLTLLLVSNHNYLISFAVITDCLSFRTKQLSVCCHKAGFVALQSDNTCGVEVIPNATCIPPPATQDALAYLNSITQDDLQSILFTDALVTTSDTGKELGEFSVSIELARHSGQDCLLIHANSHGALDNVPMGTSVTAYVSKNLQTLEQQHHEYVKLEDHHLDKKTFLTLQDGHYIVNKVVMQGEQVQRTAQTYGLNSMKGFISEGSNLLLERVMAKKGIPDNMCFLSFDSEANLCCATYRSNAISPYMQTLATLRFLATGSFYTVHGDLHDVSVPSVCRIVQRVVAALSRLAPAEVRFPVRPQDVALTKHEFFQLAGFPNVVGALDCTHVRLYGAPLGENEHLYVNRKGYHSINVQAICDANYRITNIVARSYCMLSSTGASSERGLTMEDSTVCWWETLGMPYGHG</sequence>
<evidence type="ECO:0000256" key="10">
    <source>
        <dbReference type="ARBA" id="ARBA00023212"/>
    </source>
</evidence>
<dbReference type="OrthoDB" id="6334211at2759"/>
<dbReference type="InterPro" id="IPR048777">
    <property type="entry name" value="CATIP_N"/>
</dbReference>
<evidence type="ECO:0000256" key="6">
    <source>
        <dbReference type="ARBA" id="ARBA00022490"/>
    </source>
</evidence>
<dbReference type="RefSeq" id="XP_038045241.1">
    <property type="nucleotide sequence ID" value="XM_038189313.1"/>
</dbReference>
<comment type="subcellular location">
    <subcellularLocation>
        <location evidence="3">Cell membrane</location>
    </subcellularLocation>
    <subcellularLocation>
        <location evidence="4">Cytoplasm</location>
        <location evidence="4">Cytoskeleton</location>
    </subcellularLocation>
    <subcellularLocation>
        <location evidence="2">Nucleus</location>
    </subcellularLocation>
</comment>
<dbReference type="Pfam" id="PF13359">
    <property type="entry name" value="DDE_Tnp_4"/>
    <property type="match status" value="1"/>
</dbReference>
<keyword evidence="8" id="KW-0970">Cilium biogenesis/degradation</keyword>
<dbReference type="GO" id="GO:0030041">
    <property type="term" value="P:actin filament polymerization"/>
    <property type="evidence" value="ECO:0007669"/>
    <property type="project" value="TreeGrafter"/>
</dbReference>
<reference evidence="17" key="1">
    <citation type="submission" date="2022-11" db="UniProtKB">
        <authorList>
            <consortium name="EnsemblMetazoa"/>
        </authorList>
    </citation>
    <scope>IDENTIFICATION</scope>
</reference>
<protein>
    <recommendedName>
        <fullName evidence="14">Ciliogenesis-associated TTC17-interacting protein</fullName>
    </recommendedName>
</protein>
<evidence type="ECO:0000256" key="5">
    <source>
        <dbReference type="ARBA" id="ARBA00022475"/>
    </source>
</evidence>
<evidence type="ECO:0000256" key="14">
    <source>
        <dbReference type="ARBA" id="ARBA00039249"/>
    </source>
</evidence>
<evidence type="ECO:0000256" key="11">
    <source>
        <dbReference type="ARBA" id="ARBA00023242"/>
    </source>
</evidence>
<organism evidence="17 18">
    <name type="scientific">Patiria miniata</name>
    <name type="common">Bat star</name>
    <name type="synonym">Asterina miniata</name>
    <dbReference type="NCBI Taxonomy" id="46514"/>
    <lineage>
        <taxon>Eukaryota</taxon>
        <taxon>Metazoa</taxon>
        <taxon>Echinodermata</taxon>
        <taxon>Eleutherozoa</taxon>
        <taxon>Asterozoa</taxon>
        <taxon>Asteroidea</taxon>
        <taxon>Valvatacea</taxon>
        <taxon>Valvatida</taxon>
        <taxon>Asterinidae</taxon>
        <taxon>Patiria</taxon>
    </lineage>
</organism>
<keyword evidence="6" id="KW-0963">Cytoplasm</keyword>
<keyword evidence="9" id="KW-0472">Membrane</keyword>
<evidence type="ECO:0000259" key="15">
    <source>
        <dbReference type="Pfam" id="PF13359"/>
    </source>
</evidence>
<keyword evidence="10" id="KW-0206">Cytoskeleton</keyword>
<proteinExistence type="inferred from homology"/>
<evidence type="ECO:0000313" key="17">
    <source>
        <dbReference type="EnsemblMetazoa" id="XP_038045241.1"/>
    </source>
</evidence>
<keyword evidence="18" id="KW-1185">Reference proteome</keyword>
<feature type="domain" description="DDE Tnp4" evidence="15">
    <location>
        <begin position="334"/>
        <end position="379"/>
    </location>
</feature>
<comment type="cofactor">
    <cofactor evidence="1">
        <name>a divalent metal cation</name>
        <dbReference type="ChEBI" id="CHEBI:60240"/>
    </cofactor>
</comment>
<keyword evidence="7" id="KW-0479">Metal-binding</keyword>
<dbReference type="EnsemblMetazoa" id="XM_038189313.1">
    <property type="protein sequence ID" value="XP_038045241.1"/>
    <property type="gene ID" value="LOC119719819"/>
</dbReference>
<dbReference type="GO" id="GO:0005856">
    <property type="term" value="C:cytoskeleton"/>
    <property type="evidence" value="ECO:0007669"/>
    <property type="project" value="UniProtKB-SubCell"/>
</dbReference>
<evidence type="ECO:0000256" key="2">
    <source>
        <dbReference type="ARBA" id="ARBA00004123"/>
    </source>
</evidence>
<evidence type="ECO:0000256" key="8">
    <source>
        <dbReference type="ARBA" id="ARBA00022794"/>
    </source>
</evidence>
<dbReference type="Pfam" id="PF21772">
    <property type="entry name" value="CATIP_N"/>
    <property type="match status" value="1"/>
</dbReference>
<evidence type="ECO:0000256" key="3">
    <source>
        <dbReference type="ARBA" id="ARBA00004236"/>
    </source>
</evidence>
<evidence type="ECO:0000313" key="18">
    <source>
        <dbReference type="Proteomes" id="UP000887568"/>
    </source>
</evidence>
<comment type="function">
    <text evidence="12">Plays a role in primary ciliogenesis by modulating actin polymerization.</text>
</comment>
<evidence type="ECO:0000256" key="4">
    <source>
        <dbReference type="ARBA" id="ARBA00004245"/>
    </source>
</evidence>
<evidence type="ECO:0000256" key="12">
    <source>
        <dbReference type="ARBA" id="ARBA00037538"/>
    </source>
</evidence>
<dbReference type="AlphaFoldDB" id="A0A913Z2L6"/>
<dbReference type="GeneID" id="119719819"/>
<name>A0A913Z2L6_PATMI</name>